<dbReference type="Pfam" id="PF13855">
    <property type="entry name" value="LRR_8"/>
    <property type="match status" value="4"/>
</dbReference>
<dbReference type="InterPro" id="IPR001611">
    <property type="entry name" value="Leu-rich_rpt"/>
</dbReference>
<comment type="subcellular location">
    <subcellularLocation>
        <location evidence="1">Cell membrane</location>
        <topology evidence="1">Single-pass type I membrane protein</topology>
    </subcellularLocation>
</comment>
<evidence type="ECO:0000259" key="8">
    <source>
        <dbReference type="Pfam" id="PF08374"/>
    </source>
</evidence>
<keyword evidence="2" id="KW-1003">Cell membrane</keyword>
<keyword evidence="3" id="KW-0433">Leucine-rich repeat</keyword>
<name>A0A9D4EBE7_DREPO</name>
<organism evidence="9 10">
    <name type="scientific">Dreissena polymorpha</name>
    <name type="common">Zebra mussel</name>
    <name type="synonym">Mytilus polymorpha</name>
    <dbReference type="NCBI Taxonomy" id="45954"/>
    <lineage>
        <taxon>Eukaryota</taxon>
        <taxon>Metazoa</taxon>
        <taxon>Spiralia</taxon>
        <taxon>Lophotrochozoa</taxon>
        <taxon>Mollusca</taxon>
        <taxon>Bivalvia</taxon>
        <taxon>Autobranchia</taxon>
        <taxon>Heteroconchia</taxon>
        <taxon>Euheterodonta</taxon>
        <taxon>Imparidentia</taxon>
        <taxon>Neoheterodontei</taxon>
        <taxon>Myida</taxon>
        <taxon>Dreissenoidea</taxon>
        <taxon>Dreissenidae</taxon>
        <taxon>Dreissena</taxon>
    </lineage>
</organism>
<feature type="chain" id="PRO_5039702327" description="Protocadherin domain-containing protein" evidence="7">
    <location>
        <begin position="27"/>
        <end position="645"/>
    </location>
</feature>
<dbReference type="InterPro" id="IPR003591">
    <property type="entry name" value="Leu-rich_rpt_typical-subtyp"/>
</dbReference>
<gene>
    <name evidence="9" type="ORF">DPMN_178102</name>
</gene>
<comment type="caution">
    <text evidence="9">The sequence shown here is derived from an EMBL/GenBank/DDBJ whole genome shotgun (WGS) entry which is preliminary data.</text>
</comment>
<reference evidence="9" key="2">
    <citation type="submission" date="2020-11" db="EMBL/GenBank/DDBJ databases">
        <authorList>
            <person name="McCartney M.A."/>
            <person name="Auch B."/>
            <person name="Kono T."/>
            <person name="Mallez S."/>
            <person name="Becker A."/>
            <person name="Gohl D.M."/>
            <person name="Silverstein K.A.T."/>
            <person name="Koren S."/>
            <person name="Bechman K.B."/>
            <person name="Herman A."/>
            <person name="Abrahante J.E."/>
            <person name="Garbe J."/>
        </authorList>
    </citation>
    <scope>NUCLEOTIDE SEQUENCE</scope>
    <source>
        <strain evidence="9">Duluth1</strain>
        <tissue evidence="9">Whole animal</tissue>
    </source>
</reference>
<dbReference type="PROSITE" id="PS51450">
    <property type="entry name" value="LRR"/>
    <property type="match status" value="5"/>
</dbReference>
<dbReference type="SUPFAM" id="SSF52058">
    <property type="entry name" value="L domain-like"/>
    <property type="match status" value="1"/>
</dbReference>
<dbReference type="PANTHER" id="PTHR24373:SF275">
    <property type="entry name" value="TIR DOMAIN-CONTAINING PROTEIN"/>
    <property type="match status" value="1"/>
</dbReference>
<keyword evidence="6" id="KW-0472">Membrane</keyword>
<dbReference type="AlphaFoldDB" id="A0A9D4EBE7"/>
<accession>A0A9D4EBE7</accession>
<evidence type="ECO:0000256" key="5">
    <source>
        <dbReference type="ARBA" id="ARBA00022737"/>
    </source>
</evidence>
<feature type="transmembrane region" description="Helical" evidence="6">
    <location>
        <begin position="489"/>
        <end position="514"/>
    </location>
</feature>
<dbReference type="GO" id="GO:0005886">
    <property type="term" value="C:plasma membrane"/>
    <property type="evidence" value="ECO:0007669"/>
    <property type="project" value="UniProtKB-SubCell"/>
</dbReference>
<keyword evidence="6" id="KW-0812">Transmembrane</keyword>
<evidence type="ECO:0000256" key="4">
    <source>
        <dbReference type="ARBA" id="ARBA00022729"/>
    </source>
</evidence>
<dbReference type="PRINTS" id="PR00019">
    <property type="entry name" value="LEURICHRPT"/>
</dbReference>
<keyword evidence="5" id="KW-0677">Repeat</keyword>
<keyword evidence="4 7" id="KW-0732">Signal</keyword>
<evidence type="ECO:0000256" key="6">
    <source>
        <dbReference type="SAM" id="Phobius"/>
    </source>
</evidence>
<feature type="signal peptide" evidence="7">
    <location>
        <begin position="1"/>
        <end position="26"/>
    </location>
</feature>
<dbReference type="Proteomes" id="UP000828390">
    <property type="component" value="Unassembled WGS sequence"/>
</dbReference>
<dbReference type="Gene3D" id="3.80.10.10">
    <property type="entry name" value="Ribonuclease Inhibitor"/>
    <property type="match status" value="3"/>
</dbReference>
<keyword evidence="10" id="KW-1185">Reference proteome</keyword>
<dbReference type="Pfam" id="PF08374">
    <property type="entry name" value="Protocadherin"/>
    <property type="match status" value="1"/>
</dbReference>
<evidence type="ECO:0000313" key="9">
    <source>
        <dbReference type="EMBL" id="KAH3776671.1"/>
    </source>
</evidence>
<sequence length="645" mass="72997">MEINIYRYTLLLLLLLLSGAVRVVEGCPGNCFCIPDTRSVNCTRLPNVESMAMSIPSYTLTLDIHNGEFSEFRTTDFSQISAKTLKKLKVTSSKLKKIGDRSLSVFADLEILELSHNEIEDLHPNAFANLRMLRVLDLSHNQIMYLASPDILRPLVSVVEVNLGFNKIVDFPSGFFASQTNLLELNIQNNGIANLKGSSFQGVRNLRKLLSNSCNIQTMENDLFKSISNVETVDLSFNFLHYLPMKGEFSQLINLKHLFLQNNNIETLADNQFQGLYLESLDLSHNAISTISNNTFKHMKHLSHLDLSFNRLNSLPSLTFQPISDSLSSLKLNSNPGLGSLSATLFEGLTSLRDLNISSCGLHTLHHNLFMFLVSLQHIDLSANELTTLPAAFYDLTIANEMKFVRLDGNQWYCDCRIRDFREWLRNPKTPHLLFCQDVNQILFRISCQMPKCSTPSRLENYNIAMLTDDVLDKCNHFMANSGSGSLNVVIGAIIGVIVVVIVIIVVVIVCLWYRRKQKKHFHGVNNDDEMQLNQSNNIVKQQKQTNHEKKITKTKHFVEKKEKRKQIDPEIGSLNESDKDFIVRNYFHSMSPGEDADSDCTQSMTRMDSVKSLSQSGYDYNSRRASLSSSQYSANMGCKFESAV</sequence>
<protein>
    <recommendedName>
        <fullName evidence="8">Protocadherin domain-containing protein</fullName>
    </recommendedName>
</protein>
<evidence type="ECO:0000256" key="2">
    <source>
        <dbReference type="ARBA" id="ARBA00022475"/>
    </source>
</evidence>
<proteinExistence type="predicted"/>
<evidence type="ECO:0000313" key="10">
    <source>
        <dbReference type="Proteomes" id="UP000828390"/>
    </source>
</evidence>
<reference evidence="9" key="1">
    <citation type="journal article" date="2019" name="bioRxiv">
        <title>The Genome of the Zebra Mussel, Dreissena polymorpha: A Resource for Invasive Species Research.</title>
        <authorList>
            <person name="McCartney M.A."/>
            <person name="Auch B."/>
            <person name="Kono T."/>
            <person name="Mallez S."/>
            <person name="Zhang Y."/>
            <person name="Obille A."/>
            <person name="Becker A."/>
            <person name="Abrahante J.E."/>
            <person name="Garbe J."/>
            <person name="Badalamenti J.P."/>
            <person name="Herman A."/>
            <person name="Mangelson H."/>
            <person name="Liachko I."/>
            <person name="Sullivan S."/>
            <person name="Sone E.D."/>
            <person name="Koren S."/>
            <person name="Silverstein K.A.T."/>
            <person name="Beckman K.B."/>
            <person name="Gohl D.M."/>
        </authorList>
    </citation>
    <scope>NUCLEOTIDE SEQUENCE</scope>
    <source>
        <strain evidence="9">Duluth1</strain>
        <tissue evidence="9">Whole animal</tissue>
    </source>
</reference>
<evidence type="ECO:0000256" key="1">
    <source>
        <dbReference type="ARBA" id="ARBA00004251"/>
    </source>
</evidence>
<dbReference type="SMART" id="SM00365">
    <property type="entry name" value="LRR_SD22"/>
    <property type="match status" value="5"/>
</dbReference>
<keyword evidence="6" id="KW-1133">Transmembrane helix</keyword>
<evidence type="ECO:0000256" key="7">
    <source>
        <dbReference type="SAM" id="SignalP"/>
    </source>
</evidence>
<dbReference type="InterPro" id="IPR050328">
    <property type="entry name" value="Dev_Immune_Receptor"/>
</dbReference>
<dbReference type="PANTHER" id="PTHR24373">
    <property type="entry name" value="SLIT RELATED LEUCINE-RICH REPEAT NEURONAL PROTEIN"/>
    <property type="match status" value="1"/>
</dbReference>
<dbReference type="SMART" id="SM00369">
    <property type="entry name" value="LRR_TYP"/>
    <property type="match status" value="10"/>
</dbReference>
<dbReference type="InterPro" id="IPR013585">
    <property type="entry name" value="Protocadherin"/>
</dbReference>
<dbReference type="OrthoDB" id="1055097at2759"/>
<dbReference type="InterPro" id="IPR032675">
    <property type="entry name" value="LRR_dom_sf"/>
</dbReference>
<feature type="domain" description="Protocadherin" evidence="8">
    <location>
        <begin position="481"/>
        <end position="580"/>
    </location>
</feature>
<evidence type="ECO:0000256" key="3">
    <source>
        <dbReference type="ARBA" id="ARBA00022614"/>
    </source>
</evidence>
<dbReference type="EMBL" id="JAIWYP010000009">
    <property type="protein sequence ID" value="KAH3776671.1"/>
    <property type="molecule type" value="Genomic_DNA"/>
</dbReference>